<dbReference type="PANTHER" id="PTHR40590">
    <property type="entry name" value="CYTOPLASMIC PROTEIN-RELATED"/>
    <property type="match status" value="1"/>
</dbReference>
<evidence type="ECO:0000313" key="2">
    <source>
        <dbReference type="EMBL" id="MFC4291385.1"/>
    </source>
</evidence>
<dbReference type="Pfam" id="PF01963">
    <property type="entry name" value="TraB_PrgY_gumN"/>
    <property type="match status" value="1"/>
</dbReference>
<keyword evidence="1" id="KW-0732">Signal</keyword>
<accession>A0ABV8RFY6</accession>
<organism evidence="2 3">
    <name type="scientific">Sphingorhabdus arenilitoris</name>
    <dbReference type="NCBI Taxonomy" id="1490041"/>
    <lineage>
        <taxon>Bacteria</taxon>
        <taxon>Pseudomonadati</taxon>
        <taxon>Pseudomonadota</taxon>
        <taxon>Alphaproteobacteria</taxon>
        <taxon>Sphingomonadales</taxon>
        <taxon>Sphingomonadaceae</taxon>
        <taxon>Sphingorhabdus</taxon>
    </lineage>
</organism>
<gene>
    <name evidence="2" type="ORF">ACFOWX_03040</name>
</gene>
<proteinExistence type="predicted"/>
<feature type="signal peptide" evidence="1">
    <location>
        <begin position="1"/>
        <end position="30"/>
    </location>
</feature>
<dbReference type="CDD" id="cd14789">
    <property type="entry name" value="Tiki"/>
    <property type="match status" value="1"/>
</dbReference>
<evidence type="ECO:0000313" key="3">
    <source>
        <dbReference type="Proteomes" id="UP001595887"/>
    </source>
</evidence>
<dbReference type="InterPro" id="IPR047111">
    <property type="entry name" value="YbaP-like"/>
</dbReference>
<name>A0ABV8RFY6_9SPHN</name>
<dbReference type="EMBL" id="JBHSDH010000011">
    <property type="protein sequence ID" value="MFC4291385.1"/>
    <property type="molecule type" value="Genomic_DNA"/>
</dbReference>
<comment type="caution">
    <text evidence="2">The sequence shown here is derived from an EMBL/GenBank/DDBJ whole genome shotgun (WGS) entry which is preliminary data.</text>
</comment>
<feature type="chain" id="PRO_5047421040" evidence="1">
    <location>
        <begin position="31"/>
        <end position="328"/>
    </location>
</feature>
<dbReference type="InterPro" id="IPR002816">
    <property type="entry name" value="TraB/PrgY/GumN_fam"/>
</dbReference>
<dbReference type="RefSeq" id="WP_381421179.1">
    <property type="nucleotide sequence ID" value="NZ_JBHSDH010000011.1"/>
</dbReference>
<protein>
    <submittedName>
        <fullName evidence="2">TraB/GumN family protein</fullName>
    </submittedName>
</protein>
<dbReference type="Proteomes" id="UP001595887">
    <property type="component" value="Unassembled WGS sequence"/>
</dbReference>
<dbReference type="PANTHER" id="PTHR40590:SF1">
    <property type="entry name" value="CYTOPLASMIC PROTEIN"/>
    <property type="match status" value="1"/>
</dbReference>
<sequence>MKIHIPKYALSAATLLLCAVAFGAAPPVIAQEKDILVPEAEAADEAADPLAPVENAKIETVDADPALWLIKDEDTNIYLFGTVHILKPGLGWFDEAVKTAFDASDTLVMELPAGADAEAAQLFGKYGIDQSGKSLRDKLSAEDRAVYEAAMKKLGLPEASFDPLDPWAAGVTMQIMALTKAGYQPGSGAETILQSSALVAKKPIKGLETAEYQLGLFDSLPEETQIEFLIEAARDLDATTASLDDLVKSWAAGDPEKLAELMNAGFSDPVLFEKLLTQRNANWARWISDRMEKPGTIFIAVGAGHLSGPTSVPHLITAYGLKAERIVY</sequence>
<evidence type="ECO:0000256" key="1">
    <source>
        <dbReference type="SAM" id="SignalP"/>
    </source>
</evidence>
<reference evidence="3" key="1">
    <citation type="journal article" date="2019" name="Int. J. Syst. Evol. Microbiol.">
        <title>The Global Catalogue of Microorganisms (GCM) 10K type strain sequencing project: providing services to taxonomists for standard genome sequencing and annotation.</title>
        <authorList>
            <consortium name="The Broad Institute Genomics Platform"/>
            <consortium name="The Broad Institute Genome Sequencing Center for Infectious Disease"/>
            <person name="Wu L."/>
            <person name="Ma J."/>
        </authorList>
    </citation>
    <scope>NUCLEOTIDE SEQUENCE [LARGE SCALE GENOMIC DNA]</scope>
    <source>
        <strain evidence="3">CECT 8531</strain>
    </source>
</reference>
<keyword evidence="3" id="KW-1185">Reference proteome</keyword>